<proteinExistence type="predicted"/>
<sequence length="203" mass="23104">MTSTATGAIQRHEIDDYLNSSLVENIADLGAFMNIKVYPEYIENVFEHVSKIPGVNAYKHDDIPDRYHFRDNKYIHDIILMAQQGYFIMASKYEKQLPPRSSFAYVGAHGYNPDIKDMKGIFFARGPAFKCGWTIEPIHVVDIYQVLTHVLQLTPQPHNGTWDRVNEIFADDTDVCTRANTNTIPAPVMCVLFVATLFTAIMN</sequence>
<reference evidence="2" key="1">
    <citation type="journal article" date="2021" name="Sci. Adv.">
        <title>The American lobster genome reveals insights on longevity, neural, and immune adaptations.</title>
        <authorList>
            <person name="Polinski J.M."/>
            <person name="Zimin A.V."/>
            <person name="Clark K.F."/>
            <person name="Kohn A.B."/>
            <person name="Sadowski N."/>
            <person name="Timp W."/>
            <person name="Ptitsyn A."/>
            <person name="Khanna P."/>
            <person name="Romanova D.Y."/>
            <person name="Williams P."/>
            <person name="Greenwood S.J."/>
            <person name="Moroz L.L."/>
            <person name="Walt D.R."/>
            <person name="Bodnar A.G."/>
        </authorList>
    </citation>
    <scope>NUCLEOTIDE SEQUENCE</scope>
    <source>
        <strain evidence="2">GMGI-L3</strain>
    </source>
</reference>
<dbReference type="PANTHER" id="PTHR10151:SF120">
    <property type="entry name" value="BIS(5'-ADENOSYL)-TRIPHOSPHATASE"/>
    <property type="match status" value="1"/>
</dbReference>
<dbReference type="Pfam" id="PF01663">
    <property type="entry name" value="Phosphodiest"/>
    <property type="match status" value="1"/>
</dbReference>
<evidence type="ECO:0000313" key="3">
    <source>
        <dbReference type="Proteomes" id="UP000747542"/>
    </source>
</evidence>
<feature type="transmembrane region" description="Helical" evidence="1">
    <location>
        <begin position="184"/>
        <end position="202"/>
    </location>
</feature>
<keyword evidence="1" id="KW-0812">Transmembrane</keyword>
<dbReference type="InterPro" id="IPR017850">
    <property type="entry name" value="Alkaline_phosphatase_core_sf"/>
</dbReference>
<keyword evidence="3" id="KW-1185">Reference proteome</keyword>
<dbReference type="Gene3D" id="3.40.720.10">
    <property type="entry name" value="Alkaline Phosphatase, subunit A"/>
    <property type="match status" value="1"/>
</dbReference>
<gene>
    <name evidence="2" type="primary">Enpp6-L2</name>
    <name evidence="2" type="ORF">Hamer_G010691</name>
</gene>
<keyword evidence="1" id="KW-0472">Membrane</keyword>
<dbReference type="GO" id="GO:0016787">
    <property type="term" value="F:hydrolase activity"/>
    <property type="evidence" value="ECO:0007669"/>
    <property type="project" value="UniProtKB-ARBA"/>
</dbReference>
<accession>A0A8J5MGV5</accession>
<comment type="caution">
    <text evidence="2">The sequence shown here is derived from an EMBL/GenBank/DDBJ whole genome shotgun (WGS) entry which is preliminary data.</text>
</comment>
<organism evidence="2 3">
    <name type="scientific">Homarus americanus</name>
    <name type="common">American lobster</name>
    <dbReference type="NCBI Taxonomy" id="6706"/>
    <lineage>
        <taxon>Eukaryota</taxon>
        <taxon>Metazoa</taxon>
        <taxon>Ecdysozoa</taxon>
        <taxon>Arthropoda</taxon>
        <taxon>Crustacea</taxon>
        <taxon>Multicrustacea</taxon>
        <taxon>Malacostraca</taxon>
        <taxon>Eumalacostraca</taxon>
        <taxon>Eucarida</taxon>
        <taxon>Decapoda</taxon>
        <taxon>Pleocyemata</taxon>
        <taxon>Astacidea</taxon>
        <taxon>Nephropoidea</taxon>
        <taxon>Nephropidae</taxon>
        <taxon>Homarus</taxon>
    </lineage>
</organism>
<dbReference type="Proteomes" id="UP000747542">
    <property type="component" value="Unassembled WGS sequence"/>
</dbReference>
<dbReference type="SUPFAM" id="SSF53649">
    <property type="entry name" value="Alkaline phosphatase-like"/>
    <property type="match status" value="1"/>
</dbReference>
<dbReference type="PANTHER" id="PTHR10151">
    <property type="entry name" value="ECTONUCLEOTIDE PYROPHOSPHATASE/PHOSPHODIESTERASE"/>
    <property type="match status" value="1"/>
</dbReference>
<evidence type="ECO:0000256" key="1">
    <source>
        <dbReference type="SAM" id="Phobius"/>
    </source>
</evidence>
<dbReference type="EMBL" id="JAHLQT010047199">
    <property type="protein sequence ID" value="KAG7153379.1"/>
    <property type="molecule type" value="Genomic_DNA"/>
</dbReference>
<keyword evidence="1" id="KW-1133">Transmembrane helix</keyword>
<evidence type="ECO:0000313" key="2">
    <source>
        <dbReference type="EMBL" id="KAG7153379.1"/>
    </source>
</evidence>
<dbReference type="InterPro" id="IPR002591">
    <property type="entry name" value="Phosphodiest/P_Trfase"/>
</dbReference>
<name>A0A8J5MGV5_HOMAM</name>
<protein>
    <submittedName>
        <fullName evidence="2">Ectonucleotide pyrophosphatase/phosphodiesterase family member 6-like 2</fullName>
    </submittedName>
</protein>
<dbReference type="AlphaFoldDB" id="A0A8J5MGV5"/>